<accession>A0A2T2XKI9</accession>
<dbReference type="GO" id="GO:0006355">
    <property type="term" value="P:regulation of DNA-templated transcription"/>
    <property type="evidence" value="ECO:0007669"/>
    <property type="project" value="InterPro"/>
</dbReference>
<dbReference type="SUPFAM" id="SSF110391">
    <property type="entry name" value="GlpP-like"/>
    <property type="match status" value="1"/>
</dbReference>
<dbReference type="GO" id="GO:0006071">
    <property type="term" value="P:glycerol metabolic process"/>
    <property type="evidence" value="ECO:0007669"/>
    <property type="project" value="InterPro"/>
</dbReference>
<dbReference type="PIRSF" id="PIRSF016897">
    <property type="entry name" value="GlpP"/>
    <property type="match status" value="1"/>
</dbReference>
<dbReference type="AlphaFoldDB" id="A0A2T2XKI9"/>
<sequence>MNDSNLALPPVIPALRSLDLWQEVHIKTGPNVVFILGGSINTVAEPVALLERRGWRVFLHVDMLKGLTTDADGLRFLADYVGPAGIISTHAHTIQTAKKNNLIAIQRLFVVDSQSVETGINQARTAKPDAVELMPGLIPQAIRQISHQLSCPVIAGGLVTDKEHVRQALAAGACSVSTSNAQLWQWDIG</sequence>
<proteinExistence type="predicted"/>
<comment type="caution">
    <text evidence="1">The sequence shown here is derived from an EMBL/GenBank/DDBJ whole genome shotgun (WGS) entry which is preliminary data.</text>
</comment>
<organism evidence="1 2">
    <name type="scientific">Sulfobacillus benefaciens</name>
    <dbReference type="NCBI Taxonomy" id="453960"/>
    <lineage>
        <taxon>Bacteria</taxon>
        <taxon>Bacillati</taxon>
        <taxon>Bacillota</taxon>
        <taxon>Clostridia</taxon>
        <taxon>Eubacteriales</taxon>
        <taxon>Clostridiales Family XVII. Incertae Sedis</taxon>
        <taxon>Sulfobacillus</taxon>
    </lineage>
</organism>
<dbReference type="Gene3D" id="3.20.20.70">
    <property type="entry name" value="Aldolase class I"/>
    <property type="match status" value="1"/>
</dbReference>
<dbReference type="PANTHER" id="PTHR35787:SF1">
    <property type="entry name" value="GLYCEROL UPTAKE OPERON ANTITERMINATOR REGULATORY PROTEIN"/>
    <property type="match status" value="1"/>
</dbReference>
<protein>
    <submittedName>
        <fullName evidence="1">Glycerol-3-phosphate responsive antiterminator</fullName>
    </submittedName>
</protein>
<dbReference type="InterPro" id="IPR006699">
    <property type="entry name" value="GlpP"/>
</dbReference>
<dbReference type="Pfam" id="PF04309">
    <property type="entry name" value="G3P_antiterm"/>
    <property type="match status" value="1"/>
</dbReference>
<dbReference type="EMBL" id="PXYW01000004">
    <property type="protein sequence ID" value="PSR35009.1"/>
    <property type="molecule type" value="Genomic_DNA"/>
</dbReference>
<dbReference type="InterPro" id="IPR013785">
    <property type="entry name" value="Aldolase_TIM"/>
</dbReference>
<evidence type="ECO:0000313" key="1">
    <source>
        <dbReference type="EMBL" id="PSR35009.1"/>
    </source>
</evidence>
<dbReference type="Proteomes" id="UP000242972">
    <property type="component" value="Unassembled WGS sequence"/>
</dbReference>
<evidence type="ECO:0000313" key="2">
    <source>
        <dbReference type="Proteomes" id="UP000242972"/>
    </source>
</evidence>
<reference evidence="1 2" key="1">
    <citation type="journal article" date="2014" name="BMC Genomics">
        <title>Comparison of environmental and isolate Sulfobacillus genomes reveals diverse carbon, sulfur, nitrogen, and hydrogen metabolisms.</title>
        <authorList>
            <person name="Justice N.B."/>
            <person name="Norman A."/>
            <person name="Brown C.T."/>
            <person name="Singh A."/>
            <person name="Thomas B.C."/>
            <person name="Banfield J.F."/>
        </authorList>
    </citation>
    <scope>NUCLEOTIDE SEQUENCE [LARGE SCALE GENOMIC DNA]</scope>
    <source>
        <strain evidence="1">AMDSBA4</strain>
    </source>
</reference>
<dbReference type="PANTHER" id="PTHR35787">
    <property type="entry name" value="GLYCEROL UPTAKE OPERON ANTITERMINATOR REGULATORY PROTEIN"/>
    <property type="match status" value="1"/>
</dbReference>
<gene>
    <name evidence="1" type="ORF">C7B46_02280</name>
</gene>
<name>A0A2T2XKI9_9FIRM</name>